<organism evidence="2 3">
    <name type="scientific">Eiseniibacteriota bacterium</name>
    <dbReference type="NCBI Taxonomy" id="2212470"/>
    <lineage>
        <taxon>Bacteria</taxon>
        <taxon>Candidatus Eiseniibacteriota</taxon>
    </lineage>
</organism>
<evidence type="ECO:0000313" key="2">
    <source>
        <dbReference type="EMBL" id="TMQ62541.1"/>
    </source>
</evidence>
<reference evidence="2 3" key="1">
    <citation type="journal article" date="2019" name="Nat. Microbiol.">
        <title>Mediterranean grassland soil C-N compound turnover is dependent on rainfall and depth, and is mediated by genomically divergent microorganisms.</title>
        <authorList>
            <person name="Diamond S."/>
            <person name="Andeer P.F."/>
            <person name="Li Z."/>
            <person name="Crits-Christoph A."/>
            <person name="Burstein D."/>
            <person name="Anantharaman K."/>
            <person name="Lane K.R."/>
            <person name="Thomas B.C."/>
            <person name="Pan C."/>
            <person name="Northen T.R."/>
            <person name="Banfield J.F."/>
        </authorList>
    </citation>
    <scope>NUCLEOTIDE SEQUENCE [LARGE SCALE GENOMIC DNA]</scope>
    <source>
        <strain evidence="2">WS_8</strain>
    </source>
</reference>
<name>A0A538TFZ2_UNCEI</name>
<dbReference type="Proteomes" id="UP000316609">
    <property type="component" value="Unassembled WGS sequence"/>
</dbReference>
<accession>A0A538TFZ2</accession>
<sequence>MTWIKLDDAFDQHPKLLEVGPVAAWVFVRSLCYSGRNLTDGLITRAVARELAGSSRQGQRVVSALVAARLWEITTGGYAIHDFLEYQPSRASVLAVRLTKAEAGRLGGLRTGAARRSRLEAEHEAPAKHGASDLLEANGKANGKQNRTPVPGPVPGPDRAPSSRRSGTKDDGAIHHISVALAQIAHRSASTGDADEPLIP</sequence>
<evidence type="ECO:0000313" key="3">
    <source>
        <dbReference type="Proteomes" id="UP000316609"/>
    </source>
</evidence>
<evidence type="ECO:0000256" key="1">
    <source>
        <dbReference type="SAM" id="MobiDB-lite"/>
    </source>
</evidence>
<dbReference type="EMBL" id="VBOY01000129">
    <property type="protein sequence ID" value="TMQ62541.1"/>
    <property type="molecule type" value="Genomic_DNA"/>
</dbReference>
<feature type="region of interest" description="Disordered" evidence="1">
    <location>
        <begin position="113"/>
        <end position="179"/>
    </location>
</feature>
<dbReference type="AlphaFoldDB" id="A0A538TFZ2"/>
<proteinExistence type="predicted"/>
<comment type="caution">
    <text evidence="2">The sequence shown here is derived from an EMBL/GenBank/DDBJ whole genome shotgun (WGS) entry which is preliminary data.</text>
</comment>
<feature type="compositionally biased region" description="Basic and acidic residues" evidence="1">
    <location>
        <begin position="117"/>
        <end position="131"/>
    </location>
</feature>
<gene>
    <name evidence="2" type="ORF">E6K78_11485</name>
</gene>
<protein>
    <submittedName>
        <fullName evidence="2">Uncharacterized protein</fullName>
    </submittedName>
</protein>